<name>A0A9Y2ET90_9FIRM</name>
<dbReference type="InterPro" id="IPR036259">
    <property type="entry name" value="MFS_trans_sf"/>
</dbReference>
<evidence type="ECO:0000259" key="7">
    <source>
        <dbReference type="PROSITE" id="PS50850"/>
    </source>
</evidence>
<dbReference type="CDD" id="cd17478">
    <property type="entry name" value="MFS_FsR"/>
    <property type="match status" value="1"/>
</dbReference>
<dbReference type="EMBL" id="CP120678">
    <property type="protein sequence ID" value="WIW69695.1"/>
    <property type="molecule type" value="Genomic_DNA"/>
</dbReference>
<evidence type="ECO:0000256" key="6">
    <source>
        <dbReference type="SAM" id="Phobius"/>
    </source>
</evidence>
<organism evidence="8 9">
    <name type="scientific">Selenobaculum gibii</name>
    <dbReference type="NCBI Taxonomy" id="3054208"/>
    <lineage>
        <taxon>Bacteria</taxon>
        <taxon>Bacillati</taxon>
        <taxon>Bacillota</taxon>
        <taxon>Negativicutes</taxon>
        <taxon>Selenomonadales</taxon>
        <taxon>Selenomonadaceae</taxon>
        <taxon>Selenobaculum</taxon>
    </lineage>
</organism>
<feature type="transmembrane region" description="Helical" evidence="6">
    <location>
        <begin position="75"/>
        <end position="96"/>
    </location>
</feature>
<keyword evidence="5 6" id="KW-0472">Membrane</keyword>
<keyword evidence="3 6" id="KW-0812">Transmembrane</keyword>
<reference evidence="8" key="1">
    <citation type="submission" date="2023-03" db="EMBL/GenBank/DDBJ databases">
        <title>Selenobaculum gbiensis gen. nov. sp. nov., a new bacterium isolated from the gut microbiota of IBD patient.</title>
        <authorList>
            <person name="Yeo S."/>
            <person name="Park H."/>
            <person name="Huh C.S."/>
        </authorList>
    </citation>
    <scope>NUCLEOTIDE SEQUENCE</scope>
    <source>
        <strain evidence="8">ICN-92133</strain>
    </source>
</reference>
<keyword evidence="9" id="KW-1185">Reference proteome</keyword>
<protein>
    <submittedName>
        <fullName evidence="8">MFS transporter</fullName>
    </submittedName>
</protein>
<dbReference type="RefSeq" id="WP_147669138.1">
    <property type="nucleotide sequence ID" value="NZ_CP120678.1"/>
</dbReference>
<feature type="transmembrane region" description="Helical" evidence="6">
    <location>
        <begin position="368"/>
        <end position="390"/>
    </location>
</feature>
<evidence type="ECO:0000256" key="2">
    <source>
        <dbReference type="ARBA" id="ARBA00022448"/>
    </source>
</evidence>
<dbReference type="Proteomes" id="UP001243623">
    <property type="component" value="Chromosome"/>
</dbReference>
<dbReference type="PROSITE" id="PS50850">
    <property type="entry name" value="MFS"/>
    <property type="match status" value="1"/>
</dbReference>
<dbReference type="Gene3D" id="1.20.1250.20">
    <property type="entry name" value="MFS general substrate transporter like domains"/>
    <property type="match status" value="2"/>
</dbReference>
<dbReference type="InterPro" id="IPR020846">
    <property type="entry name" value="MFS_dom"/>
</dbReference>
<evidence type="ECO:0000256" key="1">
    <source>
        <dbReference type="ARBA" id="ARBA00004651"/>
    </source>
</evidence>
<accession>A0A9Y2ET90</accession>
<dbReference type="SUPFAM" id="SSF103473">
    <property type="entry name" value="MFS general substrate transporter"/>
    <property type="match status" value="1"/>
</dbReference>
<feature type="transmembrane region" description="Helical" evidence="6">
    <location>
        <begin position="167"/>
        <end position="184"/>
    </location>
</feature>
<feature type="transmembrane region" description="Helical" evidence="6">
    <location>
        <begin position="102"/>
        <end position="126"/>
    </location>
</feature>
<proteinExistence type="predicted"/>
<dbReference type="KEGG" id="sgbi:P3F81_07125"/>
<feature type="transmembrane region" description="Helical" evidence="6">
    <location>
        <begin position="278"/>
        <end position="295"/>
    </location>
</feature>
<feature type="domain" description="Major facilitator superfamily (MFS) profile" evidence="7">
    <location>
        <begin position="13"/>
        <end position="390"/>
    </location>
</feature>
<feature type="transmembrane region" description="Helical" evidence="6">
    <location>
        <begin position="42"/>
        <end position="63"/>
    </location>
</feature>
<evidence type="ECO:0000256" key="3">
    <source>
        <dbReference type="ARBA" id="ARBA00022692"/>
    </source>
</evidence>
<feature type="transmembrane region" description="Helical" evidence="6">
    <location>
        <begin position="12"/>
        <end position="30"/>
    </location>
</feature>
<feature type="transmembrane region" description="Helical" evidence="6">
    <location>
        <begin position="138"/>
        <end position="161"/>
    </location>
</feature>
<evidence type="ECO:0000256" key="4">
    <source>
        <dbReference type="ARBA" id="ARBA00022989"/>
    </source>
</evidence>
<feature type="transmembrane region" description="Helical" evidence="6">
    <location>
        <begin position="301"/>
        <end position="325"/>
    </location>
</feature>
<feature type="transmembrane region" description="Helical" evidence="6">
    <location>
        <begin position="337"/>
        <end position="362"/>
    </location>
</feature>
<evidence type="ECO:0000313" key="9">
    <source>
        <dbReference type="Proteomes" id="UP001243623"/>
    </source>
</evidence>
<comment type="subcellular location">
    <subcellularLocation>
        <location evidence="1">Cell membrane</location>
        <topology evidence="1">Multi-pass membrane protein</topology>
    </subcellularLocation>
</comment>
<evidence type="ECO:0000313" key="8">
    <source>
        <dbReference type="EMBL" id="WIW69695.1"/>
    </source>
</evidence>
<gene>
    <name evidence="8" type="ORF">P3F81_07125</name>
</gene>
<feature type="transmembrane region" description="Helical" evidence="6">
    <location>
        <begin position="246"/>
        <end position="266"/>
    </location>
</feature>
<sequence>MNSLNKGSHSWYSVLLLTMGHFFSDFYANFLPVLLPIVIPKLGLSLTMSGLLIMVLSFTSNVLQPFFGYWMDRSNLNWLILATIPAGAIFICYTGIVDTKIMLFILVALSGVAVSFFHPLGSSLVSKVSASNKIGISLSIFVAGGNLGFALAPIILVYFTAHYGLDSLPLLIIPSFILTIAYYHSKLYKQCSSSEINVLVNRHIPKFHKNTNLIKLNLVMGLRAWTHVAVTTFLPVLLASQGYSNTFSGVVLTIFLVGAALGGLIGGYASDKFGIKKVIVTSLALGILPTYIFLSSSEITMLTWIAIVLCGAGLQCSAPSSLVWAQKLLPNNAGMASGMMLGLSFGLGGIGTAITATLADYIGLPTSLLLTVLPLVVAVPLAMTIPAPTLDNKL</sequence>
<dbReference type="GO" id="GO:0005886">
    <property type="term" value="C:plasma membrane"/>
    <property type="evidence" value="ECO:0007669"/>
    <property type="project" value="UniProtKB-SubCell"/>
</dbReference>
<dbReference type="AlphaFoldDB" id="A0A9Y2ET90"/>
<keyword evidence="4 6" id="KW-1133">Transmembrane helix</keyword>
<dbReference type="Pfam" id="PF07690">
    <property type="entry name" value="MFS_1"/>
    <property type="match status" value="2"/>
</dbReference>
<keyword evidence="2" id="KW-0813">Transport</keyword>
<dbReference type="InterPro" id="IPR011701">
    <property type="entry name" value="MFS"/>
</dbReference>
<evidence type="ECO:0000256" key="5">
    <source>
        <dbReference type="ARBA" id="ARBA00023136"/>
    </source>
</evidence>
<dbReference type="PANTHER" id="PTHR43129">
    <property type="entry name" value="FOSMIDOMYCIN RESISTANCE PROTEIN"/>
    <property type="match status" value="1"/>
</dbReference>
<dbReference type="PANTHER" id="PTHR43129:SF1">
    <property type="entry name" value="FOSMIDOMYCIN RESISTANCE PROTEIN"/>
    <property type="match status" value="1"/>
</dbReference>
<dbReference type="GO" id="GO:0022857">
    <property type="term" value="F:transmembrane transporter activity"/>
    <property type="evidence" value="ECO:0007669"/>
    <property type="project" value="InterPro"/>
</dbReference>